<evidence type="ECO:0000313" key="2">
    <source>
        <dbReference type="Proteomes" id="UP001595974"/>
    </source>
</evidence>
<proteinExistence type="predicted"/>
<comment type="caution">
    <text evidence="1">The sequence shown here is derived from an EMBL/GenBank/DDBJ whole genome shotgun (WGS) entry which is preliminary data.</text>
</comment>
<protein>
    <submittedName>
        <fullName evidence="1">Uncharacterized protein</fullName>
    </submittedName>
</protein>
<gene>
    <name evidence="1" type="ORF">ACFPTN_16845</name>
</gene>
<reference evidence="2" key="1">
    <citation type="journal article" date="2019" name="Int. J. Syst. Evol. Microbiol.">
        <title>The Global Catalogue of Microorganisms (GCM) 10K type strain sequencing project: providing services to taxonomists for standard genome sequencing and annotation.</title>
        <authorList>
            <consortium name="The Broad Institute Genomics Platform"/>
            <consortium name="The Broad Institute Genome Sequencing Center for Infectious Disease"/>
            <person name="Wu L."/>
            <person name="Ma J."/>
        </authorList>
    </citation>
    <scope>NUCLEOTIDE SEQUENCE [LARGE SCALE GENOMIC DNA]</scope>
    <source>
        <strain evidence="2">SHR3</strain>
    </source>
</reference>
<sequence length="62" mass="6788">MGYAVIGDVDGQADKVDALLARLGYRHTVDGWRHPGRIAVFVGARGVRRLVGQQRGPLVAYR</sequence>
<evidence type="ECO:0000313" key="1">
    <source>
        <dbReference type="EMBL" id="MFC5771050.1"/>
    </source>
</evidence>
<dbReference type="Proteomes" id="UP001595974">
    <property type="component" value="Unassembled WGS sequence"/>
</dbReference>
<dbReference type="EMBL" id="JBHSOG010000068">
    <property type="protein sequence ID" value="MFC5771050.1"/>
    <property type="molecule type" value="Genomic_DNA"/>
</dbReference>
<organism evidence="1 2">
    <name type="scientific">Thauera sinica</name>
    <dbReference type="NCBI Taxonomy" id="2665146"/>
    <lineage>
        <taxon>Bacteria</taxon>
        <taxon>Pseudomonadati</taxon>
        <taxon>Pseudomonadota</taxon>
        <taxon>Betaproteobacteria</taxon>
        <taxon>Rhodocyclales</taxon>
        <taxon>Zoogloeaceae</taxon>
        <taxon>Thauera</taxon>
    </lineage>
</organism>
<name>A0ABW1AUS3_9RHOO</name>
<keyword evidence="2" id="KW-1185">Reference proteome</keyword>
<dbReference type="RefSeq" id="WP_198363387.1">
    <property type="nucleotide sequence ID" value="NZ_JBHSOG010000068.1"/>
</dbReference>
<accession>A0ABW1AUS3</accession>